<keyword evidence="5 6" id="KW-0456">Lyase</keyword>
<keyword evidence="4 6" id="KW-0289">Folate biosynthesis</keyword>
<keyword evidence="9" id="KW-1185">Reference proteome</keyword>
<dbReference type="RefSeq" id="WP_158036697.1">
    <property type="nucleotide sequence ID" value="NZ_BAAAZV010000002.1"/>
</dbReference>
<dbReference type="PANTHER" id="PTHR42844:SF1">
    <property type="entry name" value="DIHYDRONEOPTERIN ALDOLASE 1-RELATED"/>
    <property type="match status" value="1"/>
</dbReference>
<dbReference type="InterPro" id="IPR006157">
    <property type="entry name" value="FolB_dom"/>
</dbReference>
<dbReference type="Pfam" id="PF02152">
    <property type="entry name" value="FolB"/>
    <property type="match status" value="1"/>
</dbReference>
<evidence type="ECO:0000256" key="6">
    <source>
        <dbReference type="RuleBase" id="RU362079"/>
    </source>
</evidence>
<comment type="similarity">
    <text evidence="3 6">Belongs to the DHNA family.</text>
</comment>
<dbReference type="Proteomes" id="UP000481339">
    <property type="component" value="Unassembled WGS sequence"/>
</dbReference>
<dbReference type="NCBIfam" id="TIGR00525">
    <property type="entry name" value="folB"/>
    <property type="match status" value="1"/>
</dbReference>
<dbReference type="GO" id="GO:0004150">
    <property type="term" value="F:dihydroneopterin aldolase activity"/>
    <property type="evidence" value="ECO:0007669"/>
    <property type="project" value="UniProtKB-UniRule"/>
</dbReference>
<protein>
    <recommendedName>
        <fullName evidence="6">7,8-dihydroneopterin aldolase</fullName>
        <ecNumber evidence="6">4.1.2.25</ecNumber>
    </recommendedName>
</protein>
<dbReference type="UniPathway" id="UPA00077">
    <property type="reaction ID" value="UER00154"/>
</dbReference>
<comment type="catalytic activity">
    <reaction evidence="1 6">
        <text>7,8-dihydroneopterin = 6-hydroxymethyl-7,8-dihydropterin + glycolaldehyde</text>
        <dbReference type="Rhea" id="RHEA:10540"/>
        <dbReference type="ChEBI" id="CHEBI:17001"/>
        <dbReference type="ChEBI" id="CHEBI:17071"/>
        <dbReference type="ChEBI" id="CHEBI:44841"/>
        <dbReference type="EC" id="4.1.2.25"/>
    </reaction>
</comment>
<dbReference type="GO" id="GO:0046654">
    <property type="term" value="P:tetrahydrofolate biosynthetic process"/>
    <property type="evidence" value="ECO:0007669"/>
    <property type="project" value="UniProtKB-UniRule"/>
</dbReference>
<dbReference type="AlphaFoldDB" id="A0A7C8BMN7"/>
<evidence type="ECO:0000259" key="7">
    <source>
        <dbReference type="SMART" id="SM00905"/>
    </source>
</evidence>
<evidence type="ECO:0000256" key="5">
    <source>
        <dbReference type="ARBA" id="ARBA00023239"/>
    </source>
</evidence>
<dbReference type="SMART" id="SM00905">
    <property type="entry name" value="FolB"/>
    <property type="match status" value="1"/>
</dbReference>
<dbReference type="Gene3D" id="3.30.1130.10">
    <property type="match status" value="1"/>
</dbReference>
<comment type="function">
    <text evidence="6">Catalyzes the conversion of 7,8-dihydroneopterin to 6-hydroxymethyl-7,8-dihydropterin.</text>
</comment>
<dbReference type="SUPFAM" id="SSF55620">
    <property type="entry name" value="Tetrahydrobiopterin biosynthesis enzymes-like"/>
    <property type="match status" value="1"/>
</dbReference>
<gene>
    <name evidence="8" type="primary">folB</name>
    <name evidence="8" type="ORF">F8O02_07860</name>
</gene>
<reference evidence="8 9" key="1">
    <citation type="submission" date="2019-09" db="EMBL/GenBank/DDBJ databases">
        <title>Phylogeny of genus Pseudoclavibacter and closely related genus.</title>
        <authorList>
            <person name="Li Y."/>
        </authorList>
    </citation>
    <scope>NUCLEOTIDE SEQUENCE [LARGE SCALE GENOMIC DNA]</scope>
    <source>
        <strain evidence="8 9">JCM 16921</strain>
    </source>
</reference>
<dbReference type="GO" id="GO:0046656">
    <property type="term" value="P:folic acid biosynthetic process"/>
    <property type="evidence" value="ECO:0007669"/>
    <property type="project" value="UniProtKB-UniRule"/>
</dbReference>
<dbReference type="OrthoDB" id="3212934at2"/>
<dbReference type="InterPro" id="IPR043133">
    <property type="entry name" value="GTP-CH-I_C/QueF"/>
</dbReference>
<dbReference type="PANTHER" id="PTHR42844">
    <property type="entry name" value="DIHYDRONEOPTERIN ALDOLASE 1-RELATED"/>
    <property type="match status" value="1"/>
</dbReference>
<evidence type="ECO:0000313" key="8">
    <source>
        <dbReference type="EMBL" id="KAB1631526.1"/>
    </source>
</evidence>
<evidence type="ECO:0000256" key="2">
    <source>
        <dbReference type="ARBA" id="ARBA00005013"/>
    </source>
</evidence>
<evidence type="ECO:0000313" key="9">
    <source>
        <dbReference type="Proteomes" id="UP000481339"/>
    </source>
</evidence>
<dbReference type="FunFam" id="3.30.1130.10:FF:000003">
    <property type="entry name" value="7,8-dihydroneopterin aldolase"/>
    <property type="match status" value="1"/>
</dbReference>
<comment type="caution">
    <text evidence="8">The sequence shown here is derived from an EMBL/GenBank/DDBJ whole genome shotgun (WGS) entry which is preliminary data.</text>
</comment>
<dbReference type="GO" id="GO:0005737">
    <property type="term" value="C:cytoplasm"/>
    <property type="evidence" value="ECO:0007669"/>
    <property type="project" value="TreeGrafter"/>
</dbReference>
<evidence type="ECO:0000256" key="3">
    <source>
        <dbReference type="ARBA" id="ARBA00005708"/>
    </source>
</evidence>
<organism evidence="8 9">
    <name type="scientific">Pseudoclavibacter caeni</name>
    <dbReference type="NCBI Taxonomy" id="908846"/>
    <lineage>
        <taxon>Bacteria</taxon>
        <taxon>Bacillati</taxon>
        <taxon>Actinomycetota</taxon>
        <taxon>Actinomycetes</taxon>
        <taxon>Micrococcales</taxon>
        <taxon>Microbacteriaceae</taxon>
        <taxon>Pseudoclavibacter</taxon>
    </lineage>
</organism>
<feature type="domain" description="Dihydroneopterin aldolase/epimerase" evidence="7">
    <location>
        <begin position="7"/>
        <end position="119"/>
    </location>
</feature>
<comment type="pathway">
    <text evidence="2 6">Cofactor biosynthesis; tetrahydrofolate biosynthesis; 2-amino-4-hydroxy-6-hydroxymethyl-7,8-dihydropteridine diphosphate from 7,8-dihydroneopterin triphosphate: step 3/4.</text>
</comment>
<accession>A0A7C8BMN7</accession>
<evidence type="ECO:0000256" key="4">
    <source>
        <dbReference type="ARBA" id="ARBA00022909"/>
    </source>
</evidence>
<dbReference type="CDD" id="cd00534">
    <property type="entry name" value="DHNA_DHNTPE"/>
    <property type="match status" value="1"/>
</dbReference>
<proteinExistence type="inferred from homology"/>
<dbReference type="InterPro" id="IPR006156">
    <property type="entry name" value="Dihydroneopterin_aldolase"/>
</dbReference>
<dbReference type="NCBIfam" id="TIGR00526">
    <property type="entry name" value="folB_dom"/>
    <property type="match status" value="1"/>
</dbReference>
<dbReference type="EC" id="4.1.2.25" evidence="6"/>
<name>A0A7C8BMN7_9MICO</name>
<dbReference type="EMBL" id="WBKA01000006">
    <property type="protein sequence ID" value="KAB1631526.1"/>
    <property type="molecule type" value="Genomic_DNA"/>
</dbReference>
<sequence>MTTPDRIRLTGVTARGHHGVLAHERRDGQRFVVDATLELDTRAAARTDDLSATVDYAQAARRIVDRIAGDPVDLIERLAGLIAADLLALPRVDAVEVVVHKPEAPIEVPFADVSVTIRRERAAESGAGGGSR</sequence>
<evidence type="ECO:0000256" key="1">
    <source>
        <dbReference type="ARBA" id="ARBA00001353"/>
    </source>
</evidence>